<reference evidence="3" key="1">
    <citation type="submission" date="2021-03" db="EMBL/GenBank/DDBJ databases">
        <authorList>
            <person name="Bekaert M."/>
        </authorList>
    </citation>
    <scope>NUCLEOTIDE SEQUENCE</scope>
</reference>
<dbReference type="InterPro" id="IPR015943">
    <property type="entry name" value="WD40/YVTN_repeat-like_dom_sf"/>
</dbReference>
<dbReference type="InterPro" id="IPR001627">
    <property type="entry name" value="Semap_dom"/>
</dbReference>
<evidence type="ECO:0000313" key="3">
    <source>
        <dbReference type="EMBL" id="CAG2217982.1"/>
    </source>
</evidence>
<dbReference type="EMBL" id="CAJPWZ010001583">
    <property type="protein sequence ID" value="CAG2217982.1"/>
    <property type="molecule type" value="Genomic_DNA"/>
</dbReference>
<protein>
    <recommendedName>
        <fullName evidence="2">Sema domain-containing protein</fullName>
    </recommendedName>
</protein>
<gene>
    <name evidence="3" type="ORF">MEDL_31657</name>
</gene>
<proteinExistence type="predicted"/>
<dbReference type="AlphaFoldDB" id="A0A8S3SM42"/>
<name>A0A8S3SM42_MYTED</name>
<dbReference type="Proteomes" id="UP000683360">
    <property type="component" value="Unassembled WGS sequence"/>
</dbReference>
<dbReference type="InterPro" id="IPR036352">
    <property type="entry name" value="Semap_dom_sf"/>
</dbReference>
<keyword evidence="4" id="KW-1185">Reference proteome</keyword>
<dbReference type="SUPFAM" id="SSF101912">
    <property type="entry name" value="Sema domain"/>
    <property type="match status" value="1"/>
</dbReference>
<comment type="caution">
    <text evidence="3">The sequence shown here is derived from an EMBL/GenBank/DDBJ whole genome shotgun (WGS) entry which is preliminary data.</text>
</comment>
<evidence type="ECO:0000313" key="4">
    <source>
        <dbReference type="Proteomes" id="UP000683360"/>
    </source>
</evidence>
<dbReference type="PROSITE" id="PS51004">
    <property type="entry name" value="SEMA"/>
    <property type="match status" value="1"/>
</dbReference>
<feature type="domain" description="Sema" evidence="2">
    <location>
        <begin position="1"/>
        <end position="191"/>
    </location>
</feature>
<sequence length="191" mass="21893">MMASSSCLNFNSDEKCLAFSGYAFKDGALTKLTTPSGRMPYEVEYVQNPVSFKASFKSNEFVYFLYNIEGGKSKLGKICTNNAKSKTNSYEDTPIICSYNGQNYTVAQDVVHWKADDEKSWIFVAFSDISSSVICRYELADIKVIFHESRKQRLKCPNVEQNIYFKNQRLGDWCFNLSPLENVKVNKRKLK</sequence>
<comment type="caution">
    <text evidence="1">Lacks conserved residue(s) required for the propagation of feature annotation.</text>
</comment>
<evidence type="ECO:0000259" key="2">
    <source>
        <dbReference type="PROSITE" id="PS51004"/>
    </source>
</evidence>
<dbReference type="OrthoDB" id="6198518at2759"/>
<accession>A0A8S3SM42</accession>
<organism evidence="3 4">
    <name type="scientific">Mytilus edulis</name>
    <name type="common">Blue mussel</name>
    <dbReference type="NCBI Taxonomy" id="6550"/>
    <lineage>
        <taxon>Eukaryota</taxon>
        <taxon>Metazoa</taxon>
        <taxon>Spiralia</taxon>
        <taxon>Lophotrochozoa</taxon>
        <taxon>Mollusca</taxon>
        <taxon>Bivalvia</taxon>
        <taxon>Autobranchia</taxon>
        <taxon>Pteriomorphia</taxon>
        <taxon>Mytilida</taxon>
        <taxon>Mytiloidea</taxon>
        <taxon>Mytilidae</taxon>
        <taxon>Mytilinae</taxon>
        <taxon>Mytilus</taxon>
    </lineage>
</organism>
<evidence type="ECO:0000256" key="1">
    <source>
        <dbReference type="PROSITE-ProRule" id="PRU00352"/>
    </source>
</evidence>
<dbReference type="Gene3D" id="2.130.10.10">
    <property type="entry name" value="YVTN repeat-like/Quinoprotein amine dehydrogenase"/>
    <property type="match status" value="1"/>
</dbReference>